<dbReference type="PANTHER" id="PTHR43252">
    <property type="entry name" value="TRANSCRIPTIONAL REGULATOR YQJI"/>
    <property type="match status" value="1"/>
</dbReference>
<sequence>MTDDSASNEIETAPGAERARRRGPFDYGELRLIVLGLMSEQPRHGYELIKLIEERMGGGYSPSPGVIYPTLSWLEGAGYATPELEGGRKRFRATPEGEAYLAANEGALAEIAVYMGGLGRGGTPPEAVLRGLDEIKRALRQRFAQGGVEDETIARIAATLREAARAVGETVAPVPDPATMLRSVADVATPAAESYLTQLCAHFARRAAVRHEGDRGKVTFTLGACELEARTGSLRLTASATDAEALGRVEYVIESHLARFALDEKLGVDWRRA</sequence>
<evidence type="ECO:0000256" key="1">
    <source>
        <dbReference type="SAM" id="MobiDB-lite"/>
    </source>
</evidence>
<dbReference type="Pfam" id="PF09981">
    <property type="entry name" value="DUF2218"/>
    <property type="match status" value="1"/>
</dbReference>
<dbReference type="InterPro" id="IPR014543">
    <property type="entry name" value="UCP028291"/>
</dbReference>
<dbReference type="Proteomes" id="UP000249185">
    <property type="component" value="Unassembled WGS sequence"/>
</dbReference>
<dbReference type="Gene3D" id="3.30.310.50">
    <property type="entry name" value="Alpha-D-phosphohexomutase, C-terminal domain"/>
    <property type="match status" value="1"/>
</dbReference>
<feature type="compositionally biased region" description="Polar residues" evidence="1">
    <location>
        <begin position="1"/>
        <end position="10"/>
    </location>
</feature>
<gene>
    <name evidence="3" type="ORF">DI556_03280</name>
</gene>
<evidence type="ECO:0000259" key="2">
    <source>
        <dbReference type="Pfam" id="PF03551"/>
    </source>
</evidence>
<dbReference type="SUPFAM" id="SSF46785">
    <property type="entry name" value="Winged helix' DNA-binding domain"/>
    <property type="match status" value="1"/>
</dbReference>
<feature type="region of interest" description="Disordered" evidence="1">
    <location>
        <begin position="1"/>
        <end position="21"/>
    </location>
</feature>
<comment type="caution">
    <text evidence="3">The sequence shown here is derived from an EMBL/GenBank/DDBJ whole genome shotgun (WGS) entry which is preliminary data.</text>
</comment>
<protein>
    <recommendedName>
        <fullName evidence="2">Transcription regulator PadR N-terminal domain-containing protein</fullName>
    </recommendedName>
</protein>
<reference evidence="3 4" key="1">
    <citation type="submission" date="2017-08" db="EMBL/GenBank/DDBJ databases">
        <title>Infants hospitalized years apart are colonized by the same room-sourced microbial strains.</title>
        <authorList>
            <person name="Brooks B."/>
            <person name="Olm M.R."/>
            <person name="Firek B.A."/>
            <person name="Baker R."/>
            <person name="Thomas B.C."/>
            <person name="Morowitz M.J."/>
            <person name="Banfield J.F."/>
        </authorList>
    </citation>
    <scope>NUCLEOTIDE SEQUENCE [LARGE SCALE GENOMIC DNA]</scope>
    <source>
        <strain evidence="3">S2_005_002_R2_34</strain>
    </source>
</reference>
<name>A0A2W5NFH7_RHOSU</name>
<organism evidence="3 4">
    <name type="scientific">Rhodovulum sulfidophilum</name>
    <name type="common">Rhodobacter sulfidophilus</name>
    <dbReference type="NCBI Taxonomy" id="35806"/>
    <lineage>
        <taxon>Bacteria</taxon>
        <taxon>Pseudomonadati</taxon>
        <taxon>Pseudomonadota</taxon>
        <taxon>Alphaproteobacteria</taxon>
        <taxon>Rhodobacterales</taxon>
        <taxon>Paracoccaceae</taxon>
        <taxon>Rhodovulum</taxon>
    </lineage>
</organism>
<dbReference type="InterPro" id="IPR036388">
    <property type="entry name" value="WH-like_DNA-bd_sf"/>
</dbReference>
<accession>A0A2W5NFH7</accession>
<dbReference type="EMBL" id="QFPW01000002">
    <property type="protein sequence ID" value="PZQ51208.1"/>
    <property type="molecule type" value="Genomic_DNA"/>
</dbReference>
<evidence type="ECO:0000313" key="3">
    <source>
        <dbReference type="EMBL" id="PZQ51208.1"/>
    </source>
</evidence>
<dbReference type="Pfam" id="PF03551">
    <property type="entry name" value="PadR"/>
    <property type="match status" value="1"/>
</dbReference>
<dbReference type="InterPro" id="IPR005149">
    <property type="entry name" value="Tscrpt_reg_PadR_N"/>
</dbReference>
<evidence type="ECO:0000313" key="4">
    <source>
        <dbReference type="Proteomes" id="UP000249185"/>
    </source>
</evidence>
<proteinExistence type="predicted"/>
<dbReference type="PANTHER" id="PTHR43252:SF7">
    <property type="entry name" value="TRANSCRIPTIONAL REGULATOR YQJI"/>
    <property type="match status" value="1"/>
</dbReference>
<feature type="domain" description="Transcription regulator PadR N-terminal" evidence="2">
    <location>
        <begin position="34"/>
        <end position="102"/>
    </location>
</feature>
<dbReference type="AlphaFoldDB" id="A0A2W5NFH7"/>
<dbReference type="InterPro" id="IPR036390">
    <property type="entry name" value="WH_DNA-bd_sf"/>
</dbReference>
<dbReference type="Gene3D" id="1.10.10.10">
    <property type="entry name" value="Winged helix-like DNA-binding domain superfamily/Winged helix DNA-binding domain"/>
    <property type="match status" value="1"/>
</dbReference>